<dbReference type="Proteomes" id="UP000214365">
    <property type="component" value="Unassembled WGS sequence"/>
</dbReference>
<evidence type="ECO:0000256" key="5">
    <source>
        <dbReference type="SAM" id="MobiDB-lite"/>
    </source>
</evidence>
<gene>
    <name evidence="8" type="ORF">UA08_05196</name>
</gene>
<feature type="region of interest" description="Disordered" evidence="5">
    <location>
        <begin position="622"/>
        <end position="659"/>
    </location>
</feature>
<dbReference type="PROSITE" id="PS50892">
    <property type="entry name" value="V_SNARE"/>
    <property type="match status" value="1"/>
</dbReference>
<dbReference type="InterPro" id="IPR042855">
    <property type="entry name" value="V_SNARE_CC"/>
</dbReference>
<feature type="compositionally biased region" description="Basic residues" evidence="5">
    <location>
        <begin position="760"/>
        <end position="776"/>
    </location>
</feature>
<organism evidence="8 9">
    <name type="scientific">Talaromyces atroroseus</name>
    <dbReference type="NCBI Taxonomy" id="1441469"/>
    <lineage>
        <taxon>Eukaryota</taxon>
        <taxon>Fungi</taxon>
        <taxon>Dikarya</taxon>
        <taxon>Ascomycota</taxon>
        <taxon>Pezizomycotina</taxon>
        <taxon>Eurotiomycetes</taxon>
        <taxon>Eurotiomycetidae</taxon>
        <taxon>Eurotiales</taxon>
        <taxon>Trichocomaceae</taxon>
        <taxon>Talaromyces</taxon>
        <taxon>Talaromyces sect. Trachyspermi</taxon>
    </lineage>
</organism>
<dbReference type="PANTHER" id="PTHR21136">
    <property type="entry name" value="SNARE PROTEINS"/>
    <property type="match status" value="1"/>
</dbReference>
<dbReference type="PROSITE" id="PS50859">
    <property type="entry name" value="LONGIN"/>
    <property type="match status" value="1"/>
</dbReference>
<dbReference type="Pfam" id="PF00957">
    <property type="entry name" value="Synaptobrevin"/>
    <property type="match status" value="1"/>
</dbReference>
<keyword evidence="2" id="KW-0472">Membrane</keyword>
<dbReference type="Gene3D" id="1.20.5.110">
    <property type="match status" value="1"/>
</dbReference>
<comment type="similarity">
    <text evidence="1">Belongs to the synaptobrevin family.</text>
</comment>
<feature type="region of interest" description="Disordered" evidence="5">
    <location>
        <begin position="1176"/>
        <end position="1226"/>
    </location>
</feature>
<evidence type="ECO:0000259" key="6">
    <source>
        <dbReference type="PROSITE" id="PS50859"/>
    </source>
</evidence>
<proteinExistence type="inferred from homology"/>
<feature type="region of interest" description="Disordered" evidence="5">
    <location>
        <begin position="830"/>
        <end position="901"/>
    </location>
</feature>
<evidence type="ECO:0008006" key="10">
    <source>
        <dbReference type="Google" id="ProtNLM"/>
    </source>
</evidence>
<evidence type="ECO:0000313" key="9">
    <source>
        <dbReference type="Proteomes" id="UP000214365"/>
    </source>
</evidence>
<dbReference type="SMART" id="SM01270">
    <property type="entry name" value="Longin"/>
    <property type="match status" value="1"/>
</dbReference>
<dbReference type="FunFam" id="3.30.450.50:FF:000017">
    <property type="entry name" value="Synaptobrevin-like protein Sybl1"/>
    <property type="match status" value="1"/>
</dbReference>
<feature type="compositionally biased region" description="Basic and acidic residues" evidence="5">
    <location>
        <begin position="714"/>
        <end position="726"/>
    </location>
</feature>
<dbReference type="CDD" id="cd14824">
    <property type="entry name" value="Longin"/>
    <property type="match status" value="1"/>
</dbReference>
<dbReference type="PANTHER" id="PTHR21136:SF168">
    <property type="entry name" value="VESICLE-ASSOCIATED MEMBRANE PROTEIN 9"/>
    <property type="match status" value="1"/>
</dbReference>
<dbReference type="OrthoDB" id="5424797at2759"/>
<feature type="compositionally biased region" description="Low complexity" evidence="5">
    <location>
        <begin position="372"/>
        <end position="381"/>
    </location>
</feature>
<protein>
    <recommendedName>
        <fullName evidence="10">C2H2-type domain-containing protein</fullName>
    </recommendedName>
</protein>
<evidence type="ECO:0000256" key="3">
    <source>
        <dbReference type="ARBA" id="ARBA00046280"/>
    </source>
</evidence>
<feature type="domain" description="Longin" evidence="6">
    <location>
        <begin position="11"/>
        <end position="146"/>
    </location>
</feature>
<feature type="region of interest" description="Disordered" evidence="5">
    <location>
        <begin position="714"/>
        <end position="793"/>
    </location>
</feature>
<feature type="region of interest" description="Disordered" evidence="5">
    <location>
        <begin position="426"/>
        <end position="445"/>
    </location>
</feature>
<feature type="region of interest" description="Disordered" evidence="5">
    <location>
        <begin position="554"/>
        <end position="583"/>
    </location>
</feature>
<feature type="region of interest" description="Disordered" evidence="5">
    <location>
        <begin position="1350"/>
        <end position="1457"/>
    </location>
</feature>
<dbReference type="InterPro" id="IPR011012">
    <property type="entry name" value="Longin-like_dom_sf"/>
</dbReference>
<dbReference type="EMBL" id="LFMY01000007">
    <property type="protein sequence ID" value="OKL59553.1"/>
    <property type="molecule type" value="Genomic_DNA"/>
</dbReference>
<feature type="compositionally biased region" description="Polar residues" evidence="5">
    <location>
        <begin position="834"/>
        <end position="861"/>
    </location>
</feature>
<dbReference type="InterPro" id="IPR013087">
    <property type="entry name" value="Znf_C2H2_type"/>
</dbReference>
<keyword evidence="4" id="KW-0175">Coiled coil</keyword>
<dbReference type="SUPFAM" id="SSF64356">
    <property type="entry name" value="SNARE-like"/>
    <property type="match status" value="1"/>
</dbReference>
<comment type="subcellular location">
    <subcellularLocation>
        <location evidence="3">Endomembrane system</location>
        <topology evidence="3">Single-pass type IV membrane protein</topology>
    </subcellularLocation>
</comment>
<dbReference type="PROSITE" id="PS00028">
    <property type="entry name" value="ZINC_FINGER_C2H2_1"/>
    <property type="match status" value="1"/>
</dbReference>
<dbReference type="GeneID" id="31004952"/>
<feature type="region of interest" description="Disordered" evidence="5">
    <location>
        <begin position="372"/>
        <end position="401"/>
    </location>
</feature>
<dbReference type="RefSeq" id="XP_020119674.1">
    <property type="nucleotide sequence ID" value="XM_020267492.1"/>
</dbReference>
<keyword evidence="9" id="KW-1185">Reference proteome</keyword>
<dbReference type="GO" id="GO:0012505">
    <property type="term" value="C:endomembrane system"/>
    <property type="evidence" value="ECO:0007669"/>
    <property type="project" value="UniProtKB-SubCell"/>
</dbReference>
<dbReference type="STRING" id="1441469.A0A225AJL0"/>
<feature type="region of interest" description="Disordered" evidence="5">
    <location>
        <begin position="935"/>
        <end position="967"/>
    </location>
</feature>
<evidence type="ECO:0000313" key="8">
    <source>
        <dbReference type="EMBL" id="OKL59553.1"/>
    </source>
</evidence>
<dbReference type="InterPro" id="IPR051097">
    <property type="entry name" value="Synaptobrevin-like_transport"/>
</dbReference>
<dbReference type="Gene3D" id="3.30.450.50">
    <property type="entry name" value="Longin domain"/>
    <property type="match status" value="1"/>
</dbReference>
<feature type="compositionally biased region" description="Polar residues" evidence="5">
    <location>
        <begin position="622"/>
        <end position="635"/>
    </location>
</feature>
<name>A0A225AJL0_TALAT</name>
<feature type="domain" description="V-SNARE coiled-coil homology" evidence="7">
    <location>
        <begin position="147"/>
        <end position="207"/>
    </location>
</feature>
<feature type="compositionally biased region" description="Low complexity" evidence="5">
    <location>
        <begin position="949"/>
        <end position="959"/>
    </location>
</feature>
<comment type="caution">
    <text evidence="8">The sequence shown here is derived from an EMBL/GenBank/DDBJ whole genome shotgun (WGS) entry which is preliminary data.</text>
</comment>
<feature type="region of interest" description="Disordered" evidence="5">
    <location>
        <begin position="474"/>
        <end position="493"/>
    </location>
</feature>
<feature type="region of interest" description="Disordered" evidence="5">
    <location>
        <begin position="1124"/>
        <end position="1153"/>
    </location>
</feature>
<reference evidence="8 9" key="1">
    <citation type="submission" date="2015-06" db="EMBL/GenBank/DDBJ databases">
        <title>Talaromyces atroroseus IBT 11181 draft genome.</title>
        <authorList>
            <person name="Rasmussen K.B."/>
            <person name="Rasmussen S."/>
            <person name="Petersen B."/>
            <person name="Sicheritz-Ponten T."/>
            <person name="Mortensen U.H."/>
            <person name="Thrane U."/>
        </authorList>
    </citation>
    <scope>NUCLEOTIDE SEQUENCE [LARGE SCALE GENOMIC DNA]</scope>
    <source>
        <strain evidence="8 9">IBT 11181</strain>
    </source>
</reference>
<evidence type="ECO:0000256" key="1">
    <source>
        <dbReference type="ARBA" id="ARBA00008025"/>
    </source>
</evidence>
<feature type="compositionally biased region" description="Low complexity" evidence="5">
    <location>
        <begin position="727"/>
        <end position="751"/>
    </location>
</feature>
<accession>A0A225AJL0</accession>
<feature type="compositionally biased region" description="Low complexity" evidence="5">
    <location>
        <begin position="1418"/>
        <end position="1447"/>
    </location>
</feature>
<evidence type="ECO:0000256" key="4">
    <source>
        <dbReference type="PROSITE-ProRule" id="PRU00290"/>
    </source>
</evidence>
<dbReference type="InterPro" id="IPR010908">
    <property type="entry name" value="Longin_dom"/>
</dbReference>
<evidence type="ECO:0000256" key="2">
    <source>
        <dbReference type="ARBA" id="ARBA00023136"/>
    </source>
</evidence>
<evidence type="ECO:0000259" key="7">
    <source>
        <dbReference type="PROSITE" id="PS50892"/>
    </source>
</evidence>
<sequence>MASSSKPSSTLLYSCIAHGTTILAEHSSPGASSTSASSLASIILPKISHDKPQKLTYTHDRLFVHYIADSPSGPAKDGSNQETLSSHSSLSYIVVATAEQGRRIPFAFLLEAKRKFLTVYPPSTTDFSALPAYGCAGYNPELRALLQQYNTAPPSDSLASARREIDSRVLERGERIDLLVDKTDRLGGSAHDFRMRSRGLRRRMWWKNAMYLTIKPVIIIDKKSRNESAANDSNESRNDKAIIVVKQTSLMLGEVRLRWKKRLVDSKICASHDYAKRRWDWLILSCKLILFGISARLAGGAVTREPLRDSLKVDTQIDAKRAQTKEIADSIGPSSFPNHVLSLKRACLEFAYKIFGERPVMSSSSNFYNSYRYGNNNNQRNSGDKFAGNRQPVQPPQGYMEATYSWNNQGATSGLDNQQVQNSKVYSNNDDVHSRPQDPSSSFAHLPAALGSYNQAVENTQRPTGLNSLAYASSMKSENPRMSQPTKASAQGSRVFSQYQNTVTSYNYSSHSSAPNQTANSRATINYNQQPQRSSVAAPQTAAPSYTHFNLSTLHDPERQSSTQPAHMSHSERRPSPEGNPQANALRRVSNYKSPPISQASTNASSNAPVYAQTSQGYGSFTSNTSSAVSHQHTAASREPTVTGITRTSTPPTVPQNYIHAVPDSNTNTASNSAMETRASNQISPSKVQFINPTDLYTQQYFLAQERARAAEAEAVAEENRRKEAEAQAQSQAEAGARAAEAATATDTLATPTGTDKGKSTKTKAAKNSAKKRSSIKKNDAEKAPATADALETDDDMASEMRLMLEKLRGMRTKDPLLFSKLWDDFKKAPPNNPAASTTQAPSSGPVTATASQHLTGQAATEETPGHEPLPDLGKFPAMRRKRNRKSDIPKPPLNSQLDLPATTAQANVDSMLNQQRPSQPPPTAFEAQHAISNSTSNSVVAPTKAKKASNAPSKPQPKTNTGQDATWPAATQQKLAQAASEYLGKDPANKGKQCSPESLMLLLRNNPTYPDLCSQLESRGFALDRQAMARFLLSSVPTLVNSNNGHLTETNKIGPGPPSKVAQSLPLATTQPMPPQLNGATVPLHLPQLYTPNAPFPEWQQTISVTKPQTPLMTQLNLNTGVATTVPLPESKKKESNKSLSRPRKSGGQFAAIPVIGPKAELSRKRLFSEIVDMSQLSSDEEDDDPYPRPRASSHFDVTPNGQPGLGLGLSPDAMDLDTDSLPATELDLSGSRTAREADIAQPDIEYDPDDEFVLESIKKLPNLAKPLKPSAALNRVYYNPKYIARDIMLATGRHPSERPLNYHLLRFTQTFPGVSTKSDFETFRWDLVDPGGPSMPVVELEDILVEPPQITRKRRQRVGASSRDTEDGKGPTSDSQAAPKPTFPSISVSQSTPQAVHNSMAGTPTSGQRTGRRGRPPGAKNKNPSKAALKAAAAAAAATAPPTKTIRIAGPEPTPNVPEPTYPVFTCEWASCPAQLHDIHTLERHVNKVHLPGQKTCQWQSCPNSTTEYSDEALKGHLEKAHIQPLAWKYGDGPSVNGTDFELDRYLNANGLIVTPDTATAGDNDAIIFPVEQRPIRAFNKLYGDQKPTERAQQVLRAIRKRRRHVGIGLEQEGCEFSNPVRNKLFVNDEEWYQVVADEEDGVDTWFSQGDDSY</sequence>
<feature type="compositionally biased region" description="Polar residues" evidence="5">
    <location>
        <begin position="1386"/>
        <end position="1403"/>
    </location>
</feature>
<dbReference type="SUPFAM" id="SSF58038">
    <property type="entry name" value="SNARE fusion complex"/>
    <property type="match status" value="1"/>
</dbReference>
<dbReference type="Pfam" id="PF13774">
    <property type="entry name" value="Longin"/>
    <property type="match status" value="1"/>
</dbReference>